<comment type="similarity">
    <text evidence="1 5">Belongs to the 2-oxoacid dehydrogenase family.</text>
</comment>
<evidence type="ECO:0000313" key="10">
    <source>
        <dbReference type="EMBL" id="GFR80682.1"/>
    </source>
</evidence>
<accession>A0AAV4G4Z6</accession>
<dbReference type="SUPFAM" id="SSF51230">
    <property type="entry name" value="Single hybrid motif"/>
    <property type="match status" value="1"/>
</dbReference>
<dbReference type="InterPro" id="IPR001078">
    <property type="entry name" value="2-oxoacid_DH_actylTfrase"/>
</dbReference>
<dbReference type="Pfam" id="PF00364">
    <property type="entry name" value="Biotin_lipoyl"/>
    <property type="match status" value="1"/>
</dbReference>
<evidence type="ECO:0000256" key="2">
    <source>
        <dbReference type="ARBA" id="ARBA00022823"/>
    </source>
</evidence>
<dbReference type="EMBL" id="BMAT01004790">
    <property type="protein sequence ID" value="GFR80682.1"/>
    <property type="molecule type" value="Genomic_DNA"/>
</dbReference>
<dbReference type="SUPFAM" id="SSF47005">
    <property type="entry name" value="Peripheral subunit-binding domain of 2-oxo acid dehydrogenase complex"/>
    <property type="match status" value="1"/>
</dbReference>
<organism evidence="10 11">
    <name type="scientific">Elysia marginata</name>
    <dbReference type="NCBI Taxonomy" id="1093978"/>
    <lineage>
        <taxon>Eukaryota</taxon>
        <taxon>Metazoa</taxon>
        <taxon>Spiralia</taxon>
        <taxon>Lophotrochozoa</taxon>
        <taxon>Mollusca</taxon>
        <taxon>Gastropoda</taxon>
        <taxon>Heterobranchia</taxon>
        <taxon>Euthyneura</taxon>
        <taxon>Panpulmonata</taxon>
        <taxon>Sacoglossa</taxon>
        <taxon>Placobranchoidea</taxon>
        <taxon>Plakobranchidae</taxon>
        <taxon>Elysia</taxon>
    </lineage>
</organism>
<feature type="compositionally biased region" description="Low complexity" evidence="6">
    <location>
        <begin position="79"/>
        <end position="94"/>
    </location>
</feature>
<dbReference type="EC" id="2.3.1.-" evidence="5"/>
<evidence type="ECO:0000256" key="6">
    <source>
        <dbReference type="SAM" id="MobiDB-lite"/>
    </source>
</evidence>
<evidence type="ECO:0000256" key="4">
    <source>
        <dbReference type="PROSITE-ProRule" id="PRU00278"/>
    </source>
</evidence>
<name>A0AAV4G4Z6_9GAST</name>
<protein>
    <recommendedName>
        <fullName evidence="5">Dihydrolipoamide acetyltransferase component of pyruvate dehydrogenase complex</fullName>
        <ecNumber evidence="5">2.3.1.-</ecNumber>
    </recommendedName>
</protein>
<comment type="cofactor">
    <cofactor evidence="5">
        <name>(R)-lipoate</name>
        <dbReference type="ChEBI" id="CHEBI:83088"/>
    </cofactor>
</comment>
<evidence type="ECO:0000256" key="5">
    <source>
        <dbReference type="RuleBase" id="RU003423"/>
    </source>
</evidence>
<dbReference type="GO" id="GO:0016746">
    <property type="term" value="F:acyltransferase activity"/>
    <property type="evidence" value="ECO:0007669"/>
    <property type="project" value="UniProtKB-KW"/>
</dbReference>
<dbReference type="Pfam" id="PF13616">
    <property type="entry name" value="Rotamase_3"/>
    <property type="match status" value="1"/>
</dbReference>
<dbReference type="SUPFAM" id="SSF52777">
    <property type="entry name" value="CoA-dependent acyltransferases"/>
    <property type="match status" value="1"/>
</dbReference>
<reference evidence="10 11" key="1">
    <citation type="journal article" date="2021" name="Elife">
        <title>Chloroplast acquisition without the gene transfer in kleptoplastic sea slugs, Plakobranchus ocellatus.</title>
        <authorList>
            <person name="Maeda T."/>
            <person name="Takahashi S."/>
            <person name="Yoshida T."/>
            <person name="Shimamura S."/>
            <person name="Takaki Y."/>
            <person name="Nagai Y."/>
            <person name="Toyoda A."/>
            <person name="Suzuki Y."/>
            <person name="Arimoto A."/>
            <person name="Ishii H."/>
            <person name="Satoh N."/>
            <person name="Nishiyama T."/>
            <person name="Hasebe M."/>
            <person name="Maruyama T."/>
            <person name="Minagawa J."/>
            <person name="Obokata J."/>
            <person name="Shigenobu S."/>
        </authorList>
    </citation>
    <scope>NUCLEOTIDE SEQUENCE [LARGE SCALE GENOMIC DNA]</scope>
</reference>
<dbReference type="Pfam" id="PF00198">
    <property type="entry name" value="2-oxoacid_dh"/>
    <property type="match status" value="1"/>
</dbReference>
<feature type="domain" description="PpiC" evidence="7">
    <location>
        <begin position="621"/>
        <end position="731"/>
    </location>
</feature>
<evidence type="ECO:0000256" key="1">
    <source>
        <dbReference type="ARBA" id="ARBA00007317"/>
    </source>
</evidence>
<dbReference type="InterPro" id="IPR036625">
    <property type="entry name" value="E3-bd_dom_sf"/>
</dbReference>
<proteinExistence type="inferred from homology"/>
<keyword evidence="3" id="KW-0809">Transit peptide</keyword>
<dbReference type="PROSITE" id="PS51826">
    <property type="entry name" value="PSBD"/>
    <property type="match status" value="1"/>
</dbReference>
<dbReference type="GO" id="GO:0003755">
    <property type="term" value="F:peptidyl-prolyl cis-trans isomerase activity"/>
    <property type="evidence" value="ECO:0007669"/>
    <property type="project" value="UniProtKB-KW"/>
</dbReference>
<gene>
    <name evidence="10" type="ORF">ElyMa_002321500</name>
</gene>
<dbReference type="PROSITE" id="PS00189">
    <property type="entry name" value="LIPOYL"/>
    <property type="match status" value="1"/>
</dbReference>
<evidence type="ECO:0000313" key="11">
    <source>
        <dbReference type="Proteomes" id="UP000762676"/>
    </source>
</evidence>
<dbReference type="InterPro" id="IPR000297">
    <property type="entry name" value="PPIase_PpiC"/>
</dbReference>
<dbReference type="AlphaFoldDB" id="A0AAV4G4Z6"/>
<dbReference type="CDD" id="cd06849">
    <property type="entry name" value="lipoyl_domain"/>
    <property type="match status" value="1"/>
</dbReference>
<dbReference type="PANTHER" id="PTHR23151">
    <property type="entry name" value="DIHYDROLIPOAMIDE ACETYL/SUCCINYL-TRANSFERASE-RELATED"/>
    <property type="match status" value="1"/>
</dbReference>
<evidence type="ECO:0000256" key="3">
    <source>
        <dbReference type="ARBA" id="ARBA00022946"/>
    </source>
</evidence>
<keyword evidence="11" id="KW-1185">Reference proteome</keyword>
<dbReference type="Gene3D" id="3.10.50.40">
    <property type="match status" value="1"/>
</dbReference>
<dbReference type="InterPro" id="IPR023213">
    <property type="entry name" value="CAT-like_dom_sf"/>
</dbReference>
<dbReference type="InterPro" id="IPR003016">
    <property type="entry name" value="2-oxoA_DH_lipoyl-BS"/>
</dbReference>
<feature type="region of interest" description="Disordered" evidence="6">
    <location>
        <begin position="77"/>
        <end position="106"/>
    </location>
</feature>
<dbReference type="Pfam" id="PF02817">
    <property type="entry name" value="E3_binding"/>
    <property type="match status" value="1"/>
</dbReference>
<keyword evidence="4 10" id="KW-0413">Isomerase</keyword>
<keyword evidence="2 5" id="KW-0450">Lipoyl</keyword>
<dbReference type="InterPro" id="IPR046357">
    <property type="entry name" value="PPIase_dom_sf"/>
</dbReference>
<comment type="caution">
    <text evidence="10">The sequence shown here is derived from an EMBL/GenBank/DDBJ whole genome shotgun (WGS) entry which is preliminary data.</text>
</comment>
<dbReference type="SUPFAM" id="SSF109998">
    <property type="entry name" value="Triger factor/SurA peptide-binding domain-like"/>
    <property type="match status" value="1"/>
</dbReference>
<keyword evidence="5" id="KW-0808">Transferase</keyword>
<feature type="domain" description="Peripheral subunit-binding (PSBD)" evidence="9">
    <location>
        <begin position="129"/>
        <end position="166"/>
    </location>
</feature>
<dbReference type="InterPro" id="IPR011053">
    <property type="entry name" value="Single_hybrid_motif"/>
</dbReference>
<sequence>MEEGTVVKWLKKEGDKVHEGDILAEIETDKATMEFESFHSGMLLYIGIQEGESALVDSVLAIIGEKGVDVKKLLASVGDSDNSNSSNDSSESQSIPEKTSETEKIPESKSVLVPKVLETATTKQIGRTLASPLAKKIAEEKGIDLRYVKGTGDNGRIIKRDIETFVPASLDFGTSLSVKVSEGIEVLENSQMRKVIARRLSESKFSAPHYYLTIEVDMDSCMAFRSQANQPENIKISFNDIVLKACAKGLKAHPNVNSSWKDKTTEVYKHVHLGVAVAVDGGLLVPVIKFADSLSLVEIDLLSRRGLGGIASQTSVGAVNGETIPIDEFRSRVQNLLDNYKASNISITNKQAVDFAWNDVLREKILLMEIQTLGIELDHSKVYELATPMFSNSPLFKDEKGNYAPEKVKEYIKDLKITNPETYQNWKIQEQKLLTNGKVNLYNTMVKAGLNATKIQGKYRYNEETDRVSIDYVKIPYSSIPDSLIDISDNEIHTYIETHTRDYKQENERDLQYVVFKEKPSKTDIEAIKVQLRKYLSPFEEYNYTSSQTEQIPAFPEIDDNRSYINMYSDRPYSDKYLFVSDLPVAFREQLFALKKGVVFGPYEDNGYMKISKLVSRKIVADSVKSAHIIVPFQGAKLAPEGAKTKDMAKKTIDSIFQLVKNNKKKFKEVATEINTDATKSKGGDIGWVRYSQISDDTFDKKFSDYIFFNSVGSMGVVETAFGYHIIRVDQKEAKQMAVQLASISIKIVPSETTINEIFAKSTKFEMDVSNGIVSFEDVAKRDSLEVFRVNNLKILDESLGSLGSQRGIVQWAFNEDTEESDIKHFNVHNDNVIVRLVNIRKEGLQSVDKARFTVMPILLKEKKAKMIAEKYKGKNISDLSEETPFPIKKASNISMKSLSIKGIGREPELLGVVFATKQGEESRFISGSSGVFKAKVTLKTKGSQIEDFFSYEVLQRNAYDLRKNNIFSILKDLYDIEDDRHIFY</sequence>
<dbReference type="InterPro" id="IPR027304">
    <property type="entry name" value="Trigger_fact/SurA_dom_sf"/>
</dbReference>
<dbReference type="Gene3D" id="4.10.320.10">
    <property type="entry name" value="E3-binding domain"/>
    <property type="match status" value="1"/>
</dbReference>
<dbReference type="GO" id="GO:0045254">
    <property type="term" value="C:pyruvate dehydrogenase complex"/>
    <property type="evidence" value="ECO:0007669"/>
    <property type="project" value="InterPro"/>
</dbReference>
<dbReference type="PROSITE" id="PS50198">
    <property type="entry name" value="PPIC_PPIASE_2"/>
    <property type="match status" value="1"/>
</dbReference>
<keyword evidence="5" id="KW-0012">Acyltransferase</keyword>
<dbReference type="Gene3D" id="3.30.559.10">
    <property type="entry name" value="Chloramphenicol acetyltransferase-like domain"/>
    <property type="match status" value="1"/>
</dbReference>
<evidence type="ECO:0000259" key="7">
    <source>
        <dbReference type="PROSITE" id="PS50198"/>
    </source>
</evidence>
<dbReference type="Gene3D" id="2.40.50.100">
    <property type="match status" value="1"/>
</dbReference>
<dbReference type="SUPFAM" id="SSF54534">
    <property type="entry name" value="FKBP-like"/>
    <property type="match status" value="1"/>
</dbReference>
<dbReference type="PANTHER" id="PTHR23151:SF90">
    <property type="entry name" value="DIHYDROLIPOYLLYSINE-RESIDUE ACETYLTRANSFERASE COMPONENT OF PYRUVATE DEHYDROGENASE COMPLEX, MITOCHONDRIAL-RELATED"/>
    <property type="match status" value="1"/>
</dbReference>
<dbReference type="Proteomes" id="UP000762676">
    <property type="component" value="Unassembled WGS sequence"/>
</dbReference>
<dbReference type="InterPro" id="IPR004167">
    <property type="entry name" value="PSBD"/>
</dbReference>
<evidence type="ECO:0000259" key="9">
    <source>
        <dbReference type="PROSITE" id="PS51826"/>
    </source>
</evidence>
<keyword evidence="4" id="KW-0697">Rotamase</keyword>
<dbReference type="InterPro" id="IPR045257">
    <property type="entry name" value="E2/Pdx1"/>
</dbReference>
<dbReference type="InterPro" id="IPR000089">
    <property type="entry name" value="Biotin_lipoyl"/>
</dbReference>
<feature type="domain" description="Lipoyl-binding" evidence="8">
    <location>
        <begin position="1"/>
        <end position="64"/>
    </location>
</feature>
<dbReference type="GO" id="GO:0006086">
    <property type="term" value="P:pyruvate decarboxylation to acetyl-CoA"/>
    <property type="evidence" value="ECO:0007669"/>
    <property type="project" value="InterPro"/>
</dbReference>
<evidence type="ECO:0000259" key="8">
    <source>
        <dbReference type="PROSITE" id="PS50968"/>
    </source>
</evidence>
<dbReference type="PROSITE" id="PS50968">
    <property type="entry name" value="BIOTINYL_LIPOYL"/>
    <property type="match status" value="1"/>
</dbReference>